<dbReference type="GO" id="GO:0006108">
    <property type="term" value="P:malate metabolic process"/>
    <property type="evidence" value="ECO:0007669"/>
    <property type="project" value="TreeGrafter"/>
</dbReference>
<dbReference type="PANTHER" id="PTHR23406">
    <property type="entry name" value="MALIC ENZYME-RELATED"/>
    <property type="match status" value="1"/>
</dbReference>
<accession>A0A212TG80</accession>
<feature type="binding site" evidence="9">
    <location>
        <position position="256"/>
    </location>
    <ligand>
        <name>a divalent metal cation</name>
        <dbReference type="ChEBI" id="CHEBI:60240"/>
    </ligand>
</feature>
<dbReference type="InterPro" id="IPR037062">
    <property type="entry name" value="Malic_N_dom_sf"/>
</dbReference>
<dbReference type="SUPFAM" id="SSF51735">
    <property type="entry name" value="NAD(P)-binding Rossmann-fold domains"/>
    <property type="match status" value="1"/>
</dbReference>
<feature type="compositionally biased region" description="Basic residues" evidence="11">
    <location>
        <begin position="608"/>
        <end position="617"/>
    </location>
</feature>
<evidence type="ECO:0000256" key="9">
    <source>
        <dbReference type="PIRSR" id="PIRSR000106-3"/>
    </source>
</evidence>
<evidence type="ECO:0000256" key="3">
    <source>
        <dbReference type="ARBA" id="ARBA00022723"/>
    </source>
</evidence>
<evidence type="ECO:0000256" key="7">
    <source>
        <dbReference type="PIRSR" id="PIRSR000106-1"/>
    </source>
</evidence>
<reference evidence="14 15" key="1">
    <citation type="submission" date="2017-06" db="EMBL/GenBank/DDBJ databases">
        <authorList>
            <person name="Kim H.J."/>
            <person name="Triplett B.A."/>
        </authorList>
    </citation>
    <scope>NUCLEOTIDE SEQUENCE [LARGE SCALE GENOMIC DNA]</scope>
    <source>
        <strain evidence="14 15">DSM 22179</strain>
    </source>
</reference>
<dbReference type="InterPro" id="IPR036291">
    <property type="entry name" value="NAD(P)-bd_dom_sf"/>
</dbReference>
<dbReference type="Pfam" id="PF00390">
    <property type="entry name" value="malic"/>
    <property type="match status" value="1"/>
</dbReference>
<dbReference type="GO" id="GO:0005829">
    <property type="term" value="C:cytosol"/>
    <property type="evidence" value="ECO:0007669"/>
    <property type="project" value="TreeGrafter"/>
</dbReference>
<comment type="cofactor">
    <cofactor evidence="1">
        <name>Mn(2+)</name>
        <dbReference type="ChEBI" id="CHEBI:29035"/>
    </cofactor>
</comment>
<dbReference type="InterPro" id="IPR046346">
    <property type="entry name" value="Aminoacid_DH-like_N_sf"/>
</dbReference>
<keyword evidence="15" id="KW-1185">Reference proteome</keyword>
<proteinExistence type="inferred from homology"/>
<dbReference type="PANTHER" id="PTHR23406:SF34">
    <property type="entry name" value="NAD-DEPENDENT MALIC ENZYME, MITOCHONDRIAL"/>
    <property type="match status" value="1"/>
</dbReference>
<feature type="binding site" evidence="9">
    <location>
        <position position="280"/>
    </location>
    <ligand>
        <name>a divalent metal cation</name>
        <dbReference type="ChEBI" id="CHEBI:60240"/>
    </ligand>
</feature>
<feature type="domain" description="Malic enzyme NAD-binding" evidence="12">
    <location>
        <begin position="281"/>
        <end position="540"/>
    </location>
</feature>
<dbReference type="InterPro" id="IPR001891">
    <property type="entry name" value="Malic_OxRdtase"/>
</dbReference>
<dbReference type="GO" id="GO:0004470">
    <property type="term" value="F:malic enzyme activity"/>
    <property type="evidence" value="ECO:0007669"/>
    <property type="project" value="InterPro"/>
</dbReference>
<feature type="binding site" evidence="8">
    <location>
        <position position="428"/>
    </location>
    <ligand>
        <name>(S)-malate</name>
        <dbReference type="ChEBI" id="CHEBI:15589"/>
    </ligand>
</feature>
<evidence type="ECO:0000256" key="1">
    <source>
        <dbReference type="ARBA" id="ARBA00001936"/>
    </source>
</evidence>
<dbReference type="SMART" id="SM00919">
    <property type="entry name" value="Malic_M"/>
    <property type="match status" value="1"/>
</dbReference>
<evidence type="ECO:0000313" key="15">
    <source>
        <dbReference type="Proteomes" id="UP000198122"/>
    </source>
</evidence>
<dbReference type="FunFam" id="3.40.50.10380:FF:000001">
    <property type="entry name" value="NAD-dependent malic enzyme"/>
    <property type="match status" value="1"/>
</dbReference>
<dbReference type="SUPFAM" id="SSF53223">
    <property type="entry name" value="Aminoacid dehydrogenase-like, N-terminal domain"/>
    <property type="match status" value="1"/>
</dbReference>
<dbReference type="Pfam" id="PF03949">
    <property type="entry name" value="Malic_M"/>
    <property type="match status" value="1"/>
</dbReference>
<dbReference type="Gene3D" id="3.40.50.10380">
    <property type="entry name" value="Malic enzyme, N-terminal domain"/>
    <property type="match status" value="1"/>
</dbReference>
<protein>
    <recommendedName>
        <fullName evidence="5">Putative malate oxidoreductase [NAD]</fullName>
    </recommendedName>
    <alternativeName>
        <fullName evidence="6">Malic enzyme</fullName>
    </alternativeName>
</protein>
<evidence type="ECO:0000256" key="8">
    <source>
        <dbReference type="PIRSR" id="PIRSR000106-2"/>
    </source>
</evidence>
<dbReference type="PIRSF" id="PIRSF000106">
    <property type="entry name" value="ME"/>
    <property type="match status" value="1"/>
</dbReference>
<dbReference type="InterPro" id="IPR015884">
    <property type="entry name" value="Malic_enzyme_CS"/>
</dbReference>
<feature type="binding site" evidence="9">
    <location>
        <position position="257"/>
    </location>
    <ligand>
        <name>a divalent metal cation</name>
        <dbReference type="ChEBI" id="CHEBI:60240"/>
    </ligand>
</feature>
<dbReference type="GO" id="GO:0051287">
    <property type="term" value="F:NAD binding"/>
    <property type="evidence" value="ECO:0007669"/>
    <property type="project" value="InterPro"/>
</dbReference>
<evidence type="ECO:0000259" key="13">
    <source>
        <dbReference type="SMART" id="SM01274"/>
    </source>
</evidence>
<sequence>MPRQFQFHTEDGHETAQIAVRGRQVLARPMLNYGSAYTMEQRDALGLRGLIPPAVNTIEQQVARCYGQFSMQPTNLAKYVYLNSLQDLNEILFHRLVAEHLEEMMPIIYTPTVGEAIQEFSSTFDRQRGMYLSIDHDVDVEGITSALAAYGNGPDDIDIVVVTDSEGILGIGDQGVGGIRIAIGKSAVYTTAAGVHPMRVLPVVLDVGTDNLALLHDPNYLGLRHERVRGERYDQFIDAFVEAVKERFPHALLHWEDFGATNAHQVLERYRDEICTFNDDIQGTAAIVVASVLAACRAKEEKLSEQRVVIHGAGTAGIGIADLMRDIMISEGLSEEEATARFWGLGSRGLIHTGGKMRPFQERYARDTAELEEWKADDDGNYSLEETVRQAKPTVLIGTSAQAGAFHEELVREMAEHTDRPIILPLSNPTSKAEAVPEDLLEWTDGKALIATGSPFKPVVRDDATYSIAQANNALVFPGMGLGTVAVQATRLTDAMITAAAQAVAEMTTVGTEGAAILPSMKDLRSVSAAVAERVAEAAAAEEGVARLILENPREEIEKLMWTAEYPEVQVVDEIEKPSPRPTDPVSKPARGSIGVRSMGDDSPLSRWRPRFPGRKG</sequence>
<dbReference type="InterPro" id="IPR012301">
    <property type="entry name" value="Malic_N_dom"/>
</dbReference>
<keyword evidence="3 9" id="KW-0479">Metal-binding</keyword>
<dbReference type="RefSeq" id="WP_088818104.1">
    <property type="nucleotide sequence ID" value="NZ_FYEZ01000001.1"/>
</dbReference>
<dbReference type="PRINTS" id="PR00072">
    <property type="entry name" value="MALOXRDTASE"/>
</dbReference>
<feature type="active site" description="Proton acceptor" evidence="7">
    <location>
        <position position="185"/>
    </location>
</feature>
<name>A0A212TG80_9MICO</name>
<dbReference type="OrthoDB" id="3314528at2"/>
<evidence type="ECO:0000313" key="14">
    <source>
        <dbReference type="EMBL" id="SNC65032.1"/>
    </source>
</evidence>
<organism evidence="14 15">
    <name type="scientific">Kytococcus aerolatus</name>
    <dbReference type="NCBI Taxonomy" id="592308"/>
    <lineage>
        <taxon>Bacteria</taxon>
        <taxon>Bacillati</taxon>
        <taxon>Actinomycetota</taxon>
        <taxon>Actinomycetes</taxon>
        <taxon>Micrococcales</taxon>
        <taxon>Kytococcaceae</taxon>
        <taxon>Kytococcus</taxon>
    </lineage>
</organism>
<evidence type="ECO:0000259" key="12">
    <source>
        <dbReference type="SMART" id="SM00919"/>
    </source>
</evidence>
<dbReference type="GO" id="GO:0016616">
    <property type="term" value="F:oxidoreductase activity, acting on the CH-OH group of donors, NAD or NADP as acceptor"/>
    <property type="evidence" value="ECO:0007669"/>
    <property type="project" value="InterPro"/>
</dbReference>
<evidence type="ECO:0000256" key="11">
    <source>
        <dbReference type="SAM" id="MobiDB-lite"/>
    </source>
</evidence>
<dbReference type="Gene3D" id="3.40.50.720">
    <property type="entry name" value="NAD(P)-binding Rossmann-like Domain"/>
    <property type="match status" value="1"/>
</dbReference>
<evidence type="ECO:0000256" key="2">
    <source>
        <dbReference type="ARBA" id="ARBA00008785"/>
    </source>
</evidence>
<dbReference type="EMBL" id="FYEZ01000001">
    <property type="protein sequence ID" value="SNC65032.1"/>
    <property type="molecule type" value="Genomic_DNA"/>
</dbReference>
<evidence type="ECO:0000256" key="6">
    <source>
        <dbReference type="ARBA" id="ARBA00082317"/>
    </source>
</evidence>
<dbReference type="GO" id="GO:0046872">
    <property type="term" value="F:metal ion binding"/>
    <property type="evidence" value="ECO:0007669"/>
    <property type="project" value="UniProtKB-KW"/>
</dbReference>
<evidence type="ECO:0000256" key="10">
    <source>
        <dbReference type="RuleBase" id="RU003427"/>
    </source>
</evidence>
<dbReference type="Proteomes" id="UP000198122">
    <property type="component" value="Unassembled WGS sequence"/>
</dbReference>
<evidence type="ECO:0000256" key="4">
    <source>
        <dbReference type="ARBA" id="ARBA00023027"/>
    </source>
</evidence>
<keyword evidence="4" id="KW-0520">NAD</keyword>
<dbReference type="SMART" id="SM01274">
    <property type="entry name" value="malic"/>
    <property type="match status" value="1"/>
</dbReference>
<gene>
    <name evidence="14" type="ORF">SAMN05445756_1235</name>
</gene>
<feature type="domain" description="Malic enzyme N-terminal" evidence="13">
    <location>
        <begin position="86"/>
        <end position="271"/>
    </location>
</feature>
<dbReference type="AlphaFoldDB" id="A0A212TG80"/>
<comment type="cofactor">
    <cofactor evidence="9">
        <name>Mg(2+)</name>
        <dbReference type="ChEBI" id="CHEBI:18420"/>
    </cofactor>
    <cofactor evidence="9">
        <name>Mn(2+)</name>
        <dbReference type="ChEBI" id="CHEBI:29035"/>
    </cofactor>
    <text evidence="9">Divalent metal cations. Prefers magnesium or manganese.</text>
</comment>
<comment type="similarity">
    <text evidence="2 10">Belongs to the malic enzymes family.</text>
</comment>
<dbReference type="NCBIfam" id="NF010052">
    <property type="entry name" value="PRK13529.1"/>
    <property type="match status" value="1"/>
</dbReference>
<feature type="binding site" evidence="8">
    <location>
        <position position="472"/>
    </location>
    <ligand>
        <name>(S)-malate</name>
        <dbReference type="ChEBI" id="CHEBI:15589"/>
    </ligand>
</feature>
<feature type="active site" description="Proton donor" evidence="7">
    <location>
        <position position="109"/>
    </location>
</feature>
<dbReference type="PROSITE" id="PS00331">
    <property type="entry name" value="MALIC_ENZYMES"/>
    <property type="match status" value="1"/>
</dbReference>
<dbReference type="InterPro" id="IPR012302">
    <property type="entry name" value="Malic_NAD-bd"/>
</dbReference>
<evidence type="ECO:0000256" key="5">
    <source>
        <dbReference type="ARBA" id="ARBA00073308"/>
    </source>
</evidence>
<feature type="region of interest" description="Disordered" evidence="11">
    <location>
        <begin position="574"/>
        <end position="617"/>
    </location>
</feature>